<dbReference type="RefSeq" id="WP_074787778.1">
    <property type="nucleotide sequence ID" value="NZ_FOBO01000017.1"/>
</dbReference>
<protein>
    <submittedName>
        <fullName evidence="2">Anti-ECFsigma factor, ChrR</fullName>
    </submittedName>
</protein>
<name>A0A1H8GHB4_9RHOB</name>
<accession>A0A1H8GHB4</accession>
<dbReference type="Gene3D" id="2.60.120.10">
    <property type="entry name" value="Jelly Rolls"/>
    <property type="match status" value="1"/>
</dbReference>
<feature type="domain" description="ChrR-like cupin" evidence="1">
    <location>
        <begin position="117"/>
        <end position="216"/>
    </location>
</feature>
<dbReference type="InterPro" id="IPR025979">
    <property type="entry name" value="ChrR-like_cupin_dom"/>
</dbReference>
<dbReference type="CDD" id="cd20303">
    <property type="entry name" value="cupin_ChrR_1"/>
    <property type="match status" value="2"/>
</dbReference>
<feature type="domain" description="ChrR-like cupin" evidence="1">
    <location>
        <begin position="9"/>
        <end position="111"/>
    </location>
</feature>
<dbReference type="InterPro" id="IPR011051">
    <property type="entry name" value="RmlC_Cupin_sf"/>
</dbReference>
<reference evidence="2 3" key="1">
    <citation type="submission" date="2016-10" db="EMBL/GenBank/DDBJ databases">
        <authorList>
            <person name="de Groot N.N."/>
        </authorList>
    </citation>
    <scope>NUCLEOTIDE SEQUENCE [LARGE SCALE GENOMIC DNA]</scope>
    <source>
        <strain evidence="2 3">DSM 11457</strain>
    </source>
</reference>
<gene>
    <name evidence="2" type="ORF">SAMN04488077_11760</name>
</gene>
<dbReference type="SUPFAM" id="SSF51182">
    <property type="entry name" value="RmlC-like cupins"/>
    <property type="match status" value="2"/>
</dbReference>
<dbReference type="AlphaFoldDB" id="A0A1H8GHB4"/>
<dbReference type="EMBL" id="FOBO01000017">
    <property type="protein sequence ID" value="SEN43363.1"/>
    <property type="molecule type" value="Genomic_DNA"/>
</dbReference>
<proteinExistence type="predicted"/>
<evidence type="ECO:0000259" key="1">
    <source>
        <dbReference type="Pfam" id="PF12973"/>
    </source>
</evidence>
<organism evidence="2 3">
    <name type="scientific">Roseovarius tolerans</name>
    <dbReference type="NCBI Taxonomy" id="74031"/>
    <lineage>
        <taxon>Bacteria</taxon>
        <taxon>Pseudomonadati</taxon>
        <taxon>Pseudomonadota</taxon>
        <taxon>Alphaproteobacteria</taxon>
        <taxon>Rhodobacterales</taxon>
        <taxon>Roseobacteraceae</taxon>
        <taxon>Roseovarius</taxon>
    </lineage>
</organism>
<evidence type="ECO:0000313" key="2">
    <source>
        <dbReference type="EMBL" id="SEN43363.1"/>
    </source>
</evidence>
<evidence type="ECO:0000313" key="3">
    <source>
        <dbReference type="Proteomes" id="UP000182160"/>
    </source>
</evidence>
<dbReference type="InterPro" id="IPR014710">
    <property type="entry name" value="RmlC-like_jellyroll"/>
</dbReference>
<dbReference type="Pfam" id="PF12973">
    <property type="entry name" value="Cupin_7"/>
    <property type="match status" value="2"/>
</dbReference>
<sequence length="222" mass="24821">MRLNADFSQRVVIRPEDYDWVQSPAGGVERMMLDRIGDEVARATTIVRFAPVSWFDAHTHGGGEEYFVLDGVFSDESGDYPAGTYVRNPIGTRHKPHTREGCTILVKLHQFDPSDTEQFHIDTNEAAFRPGQVEGLSVLPLHAAVNEAVALVRWAPGTRFNAHRHWGGEEIFVLEGTFQDEHGDYPAGTWLRSPHLSEHTPFSDEGCLIYVKTGHLLDQVAA</sequence>
<dbReference type="Proteomes" id="UP000182160">
    <property type="component" value="Unassembled WGS sequence"/>
</dbReference>